<evidence type="ECO:0000259" key="5">
    <source>
        <dbReference type="Pfam" id="PF01156"/>
    </source>
</evidence>
<evidence type="ECO:0000256" key="3">
    <source>
        <dbReference type="ARBA" id="ARBA00023295"/>
    </source>
</evidence>
<sequence length="350" mass="38598">MRVHKPLVAIGAEEPLEDQLIMADYFHGRDGLAGIHTTHPHWSPAQTWDHLFEEPPPDDGIVSAAKDTADLEKPPSFVPSYKPAHKEILRILKENEPDTITIVSVGPLTNLALAAAEDPVTFLRAQEVVSMGGAVDVDGNVTPVAEFNVFADAIAAARVYALTSPRPASTMPVSFKKSVLPPYPPSLPKQLKLTLFALDLTEHHALSRGLFNEKAKDLVAAGSPLAEWMSTFMKPMFEKMERLSVGHEGDAASLGLHDPLCIWYVLTKHSPAWVRSPQSPEDIRVETAGQWSRGKTMRDTRTRKRRDSDGEVPHDVGNWLGRVSGNRIDRMIGSPGEDAFPRYLMERILG</sequence>
<feature type="domain" description="Inosine/uridine-preferring nucleoside hydrolase" evidence="5">
    <location>
        <begin position="8"/>
        <end position="315"/>
    </location>
</feature>
<evidence type="ECO:0000256" key="2">
    <source>
        <dbReference type="ARBA" id="ARBA00022801"/>
    </source>
</evidence>
<dbReference type="Proteomes" id="UP000053317">
    <property type="component" value="Unassembled WGS sequence"/>
</dbReference>
<keyword evidence="3" id="KW-0326">Glycosidase</keyword>
<dbReference type="PANTHER" id="PTHR12304">
    <property type="entry name" value="INOSINE-URIDINE PREFERRING NUCLEOSIDE HYDROLASE"/>
    <property type="match status" value="1"/>
</dbReference>
<reference evidence="6 7" key="1">
    <citation type="submission" date="2015-05" db="EMBL/GenBank/DDBJ databases">
        <title>Distinctive expansion of gene families associated with plant cell wall degradation and secondary metabolism in the genomes of grapevine trunk pathogens.</title>
        <authorList>
            <person name="Lawrence D.P."/>
            <person name="Travadon R."/>
            <person name="Rolshausen P.E."/>
            <person name="Baumgartner K."/>
        </authorList>
    </citation>
    <scope>NUCLEOTIDE SEQUENCE [LARGE SCALE GENOMIC DNA]</scope>
    <source>
        <strain evidence="6">UCRPC4</strain>
    </source>
</reference>
<protein>
    <submittedName>
        <fullName evidence="6">Putative inosine-uridine preferring nucleoside hydrolase</fullName>
    </submittedName>
</protein>
<dbReference type="SUPFAM" id="SSF53590">
    <property type="entry name" value="Nucleoside hydrolase"/>
    <property type="match status" value="1"/>
</dbReference>
<dbReference type="Pfam" id="PF01156">
    <property type="entry name" value="IU_nuc_hydro"/>
    <property type="match status" value="1"/>
</dbReference>
<dbReference type="GO" id="GO:0008477">
    <property type="term" value="F:purine nucleosidase activity"/>
    <property type="evidence" value="ECO:0007669"/>
    <property type="project" value="TreeGrafter"/>
</dbReference>
<dbReference type="OrthoDB" id="5783963at2759"/>
<dbReference type="PANTHER" id="PTHR12304:SF56">
    <property type="entry name" value="HYDROLASE, PUTATIVE (AFU_ORTHOLOGUE AFUA_1G11790)-RELATED"/>
    <property type="match status" value="1"/>
</dbReference>
<dbReference type="InterPro" id="IPR023186">
    <property type="entry name" value="IUNH"/>
</dbReference>
<dbReference type="InterPro" id="IPR036452">
    <property type="entry name" value="Ribo_hydro-like"/>
</dbReference>
<feature type="compositionally biased region" description="Basic and acidic residues" evidence="4">
    <location>
        <begin position="296"/>
        <end position="313"/>
    </location>
</feature>
<proteinExistence type="inferred from homology"/>
<reference evidence="6 7" key="2">
    <citation type="submission" date="2015-05" db="EMBL/GenBank/DDBJ databases">
        <authorList>
            <person name="Morales-Cruz A."/>
            <person name="Amrine K.C."/>
            <person name="Cantu D."/>
        </authorList>
    </citation>
    <scope>NUCLEOTIDE SEQUENCE [LARGE SCALE GENOMIC DNA]</scope>
    <source>
        <strain evidence="6">UCRPC4</strain>
    </source>
</reference>
<dbReference type="GO" id="GO:0005829">
    <property type="term" value="C:cytosol"/>
    <property type="evidence" value="ECO:0007669"/>
    <property type="project" value="TreeGrafter"/>
</dbReference>
<dbReference type="AlphaFoldDB" id="A0A0G2ES88"/>
<dbReference type="EMBL" id="LCWF01000049">
    <property type="protein sequence ID" value="KKY25104.1"/>
    <property type="molecule type" value="Genomic_DNA"/>
</dbReference>
<comment type="similarity">
    <text evidence="1">Belongs to the IUNH family.</text>
</comment>
<evidence type="ECO:0000256" key="1">
    <source>
        <dbReference type="ARBA" id="ARBA00009176"/>
    </source>
</evidence>
<organism evidence="6 7">
    <name type="scientific">Phaeomoniella chlamydospora</name>
    <name type="common">Phaeoacremonium chlamydosporum</name>
    <dbReference type="NCBI Taxonomy" id="158046"/>
    <lineage>
        <taxon>Eukaryota</taxon>
        <taxon>Fungi</taxon>
        <taxon>Dikarya</taxon>
        <taxon>Ascomycota</taxon>
        <taxon>Pezizomycotina</taxon>
        <taxon>Eurotiomycetes</taxon>
        <taxon>Chaetothyriomycetidae</taxon>
        <taxon>Phaeomoniellales</taxon>
        <taxon>Phaeomoniellaceae</taxon>
        <taxon>Phaeomoniella</taxon>
    </lineage>
</organism>
<evidence type="ECO:0000256" key="4">
    <source>
        <dbReference type="SAM" id="MobiDB-lite"/>
    </source>
</evidence>
<feature type="region of interest" description="Disordered" evidence="4">
    <location>
        <begin position="291"/>
        <end position="313"/>
    </location>
</feature>
<dbReference type="InterPro" id="IPR001910">
    <property type="entry name" value="Inosine/uridine_hydrolase_dom"/>
</dbReference>
<keyword evidence="7" id="KW-1185">Reference proteome</keyword>
<dbReference type="Gene3D" id="3.90.245.10">
    <property type="entry name" value="Ribonucleoside hydrolase-like"/>
    <property type="match status" value="1"/>
</dbReference>
<evidence type="ECO:0000313" key="7">
    <source>
        <dbReference type="Proteomes" id="UP000053317"/>
    </source>
</evidence>
<dbReference type="GO" id="GO:0006152">
    <property type="term" value="P:purine nucleoside catabolic process"/>
    <property type="evidence" value="ECO:0007669"/>
    <property type="project" value="TreeGrafter"/>
</dbReference>
<gene>
    <name evidence="6" type="ORF">UCRPC4_g02044</name>
</gene>
<comment type="caution">
    <text evidence="6">The sequence shown here is derived from an EMBL/GenBank/DDBJ whole genome shotgun (WGS) entry which is preliminary data.</text>
</comment>
<evidence type="ECO:0000313" key="6">
    <source>
        <dbReference type="EMBL" id="KKY25104.1"/>
    </source>
</evidence>
<keyword evidence="2 6" id="KW-0378">Hydrolase</keyword>
<name>A0A0G2ES88_PHACM</name>
<accession>A0A0G2ES88</accession>